<name>A0A437PK08_9ACTN</name>
<protein>
    <submittedName>
        <fullName evidence="2">DUF3515 domain-containing protein</fullName>
    </submittedName>
</protein>
<proteinExistence type="predicted"/>
<comment type="caution">
    <text evidence="2">The sequence shown here is derived from an EMBL/GenBank/DDBJ whole genome shotgun (WGS) entry which is preliminary data.</text>
</comment>
<dbReference type="RefSeq" id="WP_127829970.1">
    <property type="nucleotide sequence ID" value="NZ_RZYA01000010.1"/>
</dbReference>
<sequence length="163" mass="17310">MNFFRHRPRFALGLPALTVLLAVSGCSSADDTAHAAVPTPDAKVTGLCRNLHKRLPENVDGHGRNDPSPRSELTAGWGDPAIILRCGVARPALMDDPQALPVKVNGVGWAYEKRDDGTQVLTTTLRLAYVEVTLPKALAAEGAGPLVDFAEPIKKAIPEGIAD</sequence>
<dbReference type="Pfam" id="PF12028">
    <property type="entry name" value="DUF3515"/>
    <property type="match status" value="1"/>
</dbReference>
<reference evidence="2 3" key="1">
    <citation type="submission" date="2019-01" db="EMBL/GenBank/DDBJ databases">
        <title>Genome sequences of Streptomyces and Rhizobium isolates collected from root and soil.</title>
        <authorList>
            <person name="Chhettri S."/>
            <person name="Sevigny J.L."/>
            <person name="Sen A."/>
            <person name="Ennis N."/>
            <person name="Tisa L."/>
        </authorList>
    </citation>
    <scope>NUCLEOTIDE SEQUENCE [LARGE SCALE GENOMIC DNA]</scope>
    <source>
        <strain evidence="2 3">San01</strain>
    </source>
</reference>
<evidence type="ECO:0000256" key="1">
    <source>
        <dbReference type="SAM" id="SignalP"/>
    </source>
</evidence>
<dbReference type="EMBL" id="RZYA01000010">
    <property type="protein sequence ID" value="RVU22608.1"/>
    <property type="molecule type" value="Genomic_DNA"/>
</dbReference>
<dbReference type="InterPro" id="IPR021903">
    <property type="entry name" value="DUF3515"/>
</dbReference>
<keyword evidence="3" id="KW-1185">Reference proteome</keyword>
<feature type="chain" id="PRO_5039599241" evidence="1">
    <location>
        <begin position="30"/>
        <end position="163"/>
    </location>
</feature>
<organism evidence="2 3">
    <name type="scientific">Streptomyces antnestii</name>
    <dbReference type="NCBI Taxonomy" id="2494256"/>
    <lineage>
        <taxon>Bacteria</taxon>
        <taxon>Bacillati</taxon>
        <taxon>Actinomycetota</taxon>
        <taxon>Actinomycetes</taxon>
        <taxon>Kitasatosporales</taxon>
        <taxon>Streptomycetaceae</taxon>
        <taxon>Streptomyces</taxon>
    </lineage>
</organism>
<dbReference type="OrthoDB" id="3213819at2"/>
<dbReference type="AlphaFoldDB" id="A0A437PK08"/>
<dbReference type="Proteomes" id="UP000283128">
    <property type="component" value="Unassembled WGS sequence"/>
</dbReference>
<gene>
    <name evidence="2" type="ORF">EOT10_21865</name>
</gene>
<accession>A0A437PK08</accession>
<dbReference type="PROSITE" id="PS51257">
    <property type="entry name" value="PROKAR_LIPOPROTEIN"/>
    <property type="match status" value="1"/>
</dbReference>
<evidence type="ECO:0000313" key="3">
    <source>
        <dbReference type="Proteomes" id="UP000283128"/>
    </source>
</evidence>
<feature type="signal peptide" evidence="1">
    <location>
        <begin position="1"/>
        <end position="29"/>
    </location>
</feature>
<keyword evidence="1" id="KW-0732">Signal</keyword>
<evidence type="ECO:0000313" key="2">
    <source>
        <dbReference type="EMBL" id="RVU22608.1"/>
    </source>
</evidence>